<evidence type="ECO:0000256" key="1">
    <source>
        <dbReference type="ARBA" id="ARBA00004651"/>
    </source>
</evidence>
<keyword evidence="2" id="KW-1003">Cell membrane</keyword>
<feature type="transmembrane region" description="Helical" evidence="6">
    <location>
        <begin position="309"/>
        <end position="331"/>
    </location>
</feature>
<keyword evidence="4 6" id="KW-1133">Transmembrane helix</keyword>
<sequence length="445" mass="46364">MSAKQRIVAALAANGFGQLVTIGTQLLLTPLYFHHWGAGLYGEWLILSAIPAYLALADLGVSSAAGNEMAMRAGAGNLVGAQQTFRGARSVARMAAALAVLLGVVLALCCMGLGWPALSHIPGHDAALILLMLSLQVALGFSGSVVQAGFRCAGFNALGTTWANLARLAEALACALALGLGQSALTLCAATLAVRALMLVWQWALLRRRCAWLFQPAVPADPHMLRRLLWPSLAFMAFPVAYALALQGPILLIGSLYGSAAVAVFSAMRTLARLPVQLTNVLNNAVSPEVSRAHGEGDLGKIRRLHRTAWALTAGLGLLACGALGLLGPWISQAWLGHGHHDQGTLLWLLAVSWVSAVWNVSSIVLTATNTHVRLSVVFLGANTVGLGLAALAGNWGGMQGLLAALLLVEVTMLAWVLPAAWKASGDGASAFTRGVDPTPGSRGR</sequence>
<feature type="transmembrane region" description="Helical" evidence="6">
    <location>
        <begin position="7"/>
        <end position="28"/>
    </location>
</feature>
<dbReference type="RefSeq" id="WP_166643432.1">
    <property type="nucleotide sequence ID" value="NZ_SNXW01000001.1"/>
</dbReference>
<accession>A0A4V3CX24</accession>
<protein>
    <submittedName>
        <fullName evidence="7">O-antigen/teichoic acid export membrane protein</fullName>
    </submittedName>
</protein>
<gene>
    <name evidence="7" type="ORF">EV672_101700</name>
</gene>
<evidence type="ECO:0000256" key="2">
    <source>
        <dbReference type="ARBA" id="ARBA00022475"/>
    </source>
</evidence>
<name>A0A4V3CX24_9BURK</name>
<dbReference type="InterPro" id="IPR050833">
    <property type="entry name" value="Poly_Biosynth_Transport"/>
</dbReference>
<evidence type="ECO:0000313" key="8">
    <source>
        <dbReference type="Proteomes" id="UP000294593"/>
    </source>
</evidence>
<dbReference type="Pfam" id="PF13440">
    <property type="entry name" value="Polysacc_synt_3"/>
    <property type="match status" value="1"/>
</dbReference>
<dbReference type="PANTHER" id="PTHR30250:SF26">
    <property type="entry name" value="PSMA PROTEIN"/>
    <property type="match status" value="1"/>
</dbReference>
<comment type="subcellular location">
    <subcellularLocation>
        <location evidence="1">Cell membrane</location>
        <topology evidence="1">Multi-pass membrane protein</topology>
    </subcellularLocation>
</comment>
<dbReference type="EMBL" id="SNXW01000001">
    <property type="protein sequence ID" value="TDP88548.1"/>
    <property type="molecule type" value="Genomic_DNA"/>
</dbReference>
<feature type="transmembrane region" description="Helical" evidence="6">
    <location>
        <begin position="250"/>
        <end position="268"/>
    </location>
</feature>
<feature type="transmembrane region" description="Helical" evidence="6">
    <location>
        <begin position="127"/>
        <end position="150"/>
    </location>
</feature>
<evidence type="ECO:0000313" key="7">
    <source>
        <dbReference type="EMBL" id="TDP88548.1"/>
    </source>
</evidence>
<comment type="caution">
    <text evidence="7">The sequence shown here is derived from an EMBL/GenBank/DDBJ whole genome shotgun (WGS) entry which is preliminary data.</text>
</comment>
<keyword evidence="8" id="KW-1185">Reference proteome</keyword>
<dbReference type="PANTHER" id="PTHR30250">
    <property type="entry name" value="PST FAMILY PREDICTED COLANIC ACID TRANSPORTER"/>
    <property type="match status" value="1"/>
</dbReference>
<dbReference type="GO" id="GO:0005886">
    <property type="term" value="C:plasma membrane"/>
    <property type="evidence" value="ECO:0007669"/>
    <property type="project" value="UniProtKB-SubCell"/>
</dbReference>
<evidence type="ECO:0000256" key="3">
    <source>
        <dbReference type="ARBA" id="ARBA00022692"/>
    </source>
</evidence>
<feature type="transmembrane region" description="Helical" evidence="6">
    <location>
        <begin position="375"/>
        <end position="396"/>
    </location>
</feature>
<keyword evidence="5 6" id="KW-0472">Membrane</keyword>
<feature type="transmembrane region" description="Helical" evidence="6">
    <location>
        <begin position="346"/>
        <end position="368"/>
    </location>
</feature>
<feature type="transmembrane region" description="Helical" evidence="6">
    <location>
        <begin position="402"/>
        <end position="422"/>
    </location>
</feature>
<evidence type="ECO:0000256" key="6">
    <source>
        <dbReference type="SAM" id="Phobius"/>
    </source>
</evidence>
<dbReference type="Proteomes" id="UP000294593">
    <property type="component" value="Unassembled WGS sequence"/>
</dbReference>
<feature type="transmembrane region" description="Helical" evidence="6">
    <location>
        <begin position="40"/>
        <end position="61"/>
    </location>
</feature>
<evidence type="ECO:0000256" key="5">
    <source>
        <dbReference type="ARBA" id="ARBA00023136"/>
    </source>
</evidence>
<proteinExistence type="predicted"/>
<feature type="transmembrane region" description="Helical" evidence="6">
    <location>
        <begin position="95"/>
        <end position="115"/>
    </location>
</feature>
<organism evidence="7 8">
    <name type="scientific">Aquabacterium commune</name>
    <dbReference type="NCBI Taxonomy" id="70586"/>
    <lineage>
        <taxon>Bacteria</taxon>
        <taxon>Pseudomonadati</taxon>
        <taxon>Pseudomonadota</taxon>
        <taxon>Betaproteobacteria</taxon>
        <taxon>Burkholderiales</taxon>
        <taxon>Aquabacterium</taxon>
    </lineage>
</organism>
<dbReference type="AlphaFoldDB" id="A0A4V3CX24"/>
<evidence type="ECO:0000256" key="4">
    <source>
        <dbReference type="ARBA" id="ARBA00022989"/>
    </source>
</evidence>
<keyword evidence="3 6" id="KW-0812">Transmembrane</keyword>
<reference evidence="7 8" key="1">
    <citation type="submission" date="2019-03" db="EMBL/GenBank/DDBJ databases">
        <title>Genomic Encyclopedia of Type Strains, Phase IV (KMG-IV): sequencing the most valuable type-strain genomes for metagenomic binning, comparative biology and taxonomic classification.</title>
        <authorList>
            <person name="Goeker M."/>
        </authorList>
    </citation>
    <scope>NUCLEOTIDE SEQUENCE [LARGE SCALE GENOMIC DNA]</scope>
    <source>
        <strain evidence="7 8">DSM 11901</strain>
    </source>
</reference>